<sequence length="565" mass="61041">MTHLDTRLAGYHPEPLNFNDNPLTSRPNDSEPKVLSPNRPLKREWSEGGDEVEESTESLHTLPPGLPGRRHPATAFAQMTGFALGGAILAAGHHIYYTALHLTPSDGTTSIGGHIVSHQAITTFVGTVFIFLVRLCLSQSISKAFDQRLWYSVRRTAMKLGGLDALFSVLGDPVAFLNFEMVWRAKVAAGLAFIAWTGAFGVIPVPGSLTVQSIQTHSTEDMTVATVNLAKEPESGLLYTFSPIRSYNGPAPIVQTVASKALLESNIATWPNPCGSDCSYNLTFFAPSFSCSEPSGSSIQGRVNIWSVLPIIEGTTADILNVQYISDFQGNILSETNCTSFNSTYTVAIQFQDNQQSVDVLDIALGSSFGTNLTLIIDDPTFRPALAALKDAVSNSLIGGVFQNVETGLSITGSTLALYSALANNTIPSNPVFLPDTPALIEQLLTNASISMISRNLWNTTASARIVRTVQVYVYAPRVLWAGYGAAIGVTLLAMTVGMHAVWRNGGGGGKAFSLIMATTRNPGLDAVTDRALHEREYRETYMNLRFRYTNLAEDGVDRLAFCEE</sequence>
<keyword evidence="4" id="KW-1185">Reference proteome</keyword>
<keyword evidence="2" id="KW-0812">Transmembrane</keyword>
<dbReference type="PANTHER" id="PTHR35041">
    <property type="entry name" value="MEDIATOR OF RNA POLYMERASE II TRANSCRIPTION SUBUNIT 1"/>
    <property type="match status" value="1"/>
</dbReference>
<organism evidence="3 4">
    <name type="scientific">Mycena rosella</name>
    <name type="common">Pink bonnet</name>
    <name type="synonym">Agaricus rosellus</name>
    <dbReference type="NCBI Taxonomy" id="1033263"/>
    <lineage>
        <taxon>Eukaryota</taxon>
        <taxon>Fungi</taxon>
        <taxon>Dikarya</taxon>
        <taxon>Basidiomycota</taxon>
        <taxon>Agaricomycotina</taxon>
        <taxon>Agaricomycetes</taxon>
        <taxon>Agaricomycetidae</taxon>
        <taxon>Agaricales</taxon>
        <taxon>Marasmiineae</taxon>
        <taxon>Mycenaceae</taxon>
        <taxon>Mycena</taxon>
    </lineage>
</organism>
<feature type="compositionally biased region" description="Polar residues" evidence="1">
    <location>
        <begin position="18"/>
        <end position="27"/>
    </location>
</feature>
<name>A0AAD7DQA6_MYCRO</name>
<evidence type="ECO:0000313" key="4">
    <source>
        <dbReference type="Proteomes" id="UP001221757"/>
    </source>
</evidence>
<feature type="transmembrane region" description="Helical" evidence="2">
    <location>
        <begin position="187"/>
        <end position="209"/>
    </location>
</feature>
<accession>A0AAD7DQA6</accession>
<protein>
    <recommendedName>
        <fullName evidence="5">Transmembrane protein</fullName>
    </recommendedName>
</protein>
<evidence type="ECO:0000256" key="2">
    <source>
        <dbReference type="SAM" id="Phobius"/>
    </source>
</evidence>
<feature type="region of interest" description="Disordered" evidence="1">
    <location>
        <begin position="1"/>
        <end position="70"/>
    </location>
</feature>
<evidence type="ECO:0000313" key="3">
    <source>
        <dbReference type="EMBL" id="KAJ7697191.1"/>
    </source>
</evidence>
<comment type="caution">
    <text evidence="3">The sequence shown here is derived from an EMBL/GenBank/DDBJ whole genome shotgun (WGS) entry which is preliminary data.</text>
</comment>
<gene>
    <name evidence="3" type="ORF">B0H17DRAFT_1052341</name>
</gene>
<dbReference type="PANTHER" id="PTHR35041:SF6">
    <property type="entry name" value="FORMYLMETHIONINE DEFORMYLASE-LIKE PROTEIN-RELATED"/>
    <property type="match status" value="1"/>
</dbReference>
<feature type="transmembrane region" description="Helical" evidence="2">
    <location>
        <begin position="481"/>
        <end position="503"/>
    </location>
</feature>
<evidence type="ECO:0008006" key="5">
    <source>
        <dbReference type="Google" id="ProtNLM"/>
    </source>
</evidence>
<proteinExistence type="predicted"/>
<keyword evidence="2" id="KW-0472">Membrane</keyword>
<dbReference type="AlphaFoldDB" id="A0AAD7DQA6"/>
<dbReference type="EMBL" id="JARKIE010000031">
    <property type="protein sequence ID" value="KAJ7697191.1"/>
    <property type="molecule type" value="Genomic_DNA"/>
</dbReference>
<feature type="transmembrane region" description="Helical" evidence="2">
    <location>
        <begin position="75"/>
        <end position="96"/>
    </location>
</feature>
<reference evidence="3" key="1">
    <citation type="submission" date="2023-03" db="EMBL/GenBank/DDBJ databases">
        <title>Massive genome expansion in bonnet fungi (Mycena s.s.) driven by repeated elements and novel gene families across ecological guilds.</title>
        <authorList>
            <consortium name="Lawrence Berkeley National Laboratory"/>
            <person name="Harder C.B."/>
            <person name="Miyauchi S."/>
            <person name="Viragh M."/>
            <person name="Kuo A."/>
            <person name="Thoen E."/>
            <person name="Andreopoulos B."/>
            <person name="Lu D."/>
            <person name="Skrede I."/>
            <person name="Drula E."/>
            <person name="Henrissat B."/>
            <person name="Morin E."/>
            <person name="Kohler A."/>
            <person name="Barry K."/>
            <person name="LaButti K."/>
            <person name="Morin E."/>
            <person name="Salamov A."/>
            <person name="Lipzen A."/>
            <person name="Mereny Z."/>
            <person name="Hegedus B."/>
            <person name="Baldrian P."/>
            <person name="Stursova M."/>
            <person name="Weitz H."/>
            <person name="Taylor A."/>
            <person name="Grigoriev I.V."/>
            <person name="Nagy L.G."/>
            <person name="Martin F."/>
            <person name="Kauserud H."/>
        </authorList>
    </citation>
    <scope>NUCLEOTIDE SEQUENCE</scope>
    <source>
        <strain evidence="3">CBHHK067</strain>
    </source>
</reference>
<dbReference type="Proteomes" id="UP001221757">
    <property type="component" value="Unassembled WGS sequence"/>
</dbReference>
<feature type="transmembrane region" description="Helical" evidence="2">
    <location>
        <begin position="116"/>
        <end position="137"/>
    </location>
</feature>
<feature type="compositionally biased region" description="Acidic residues" evidence="1">
    <location>
        <begin position="47"/>
        <end position="56"/>
    </location>
</feature>
<keyword evidence="2" id="KW-1133">Transmembrane helix</keyword>
<evidence type="ECO:0000256" key="1">
    <source>
        <dbReference type="SAM" id="MobiDB-lite"/>
    </source>
</evidence>